<evidence type="ECO:0000313" key="2">
    <source>
        <dbReference type="EMBL" id="KAK7947035.1"/>
    </source>
</evidence>
<dbReference type="GeneID" id="92080640"/>
<name>A0ABR1Q524_9PEZI</name>
<feature type="signal peptide" evidence="1">
    <location>
        <begin position="1"/>
        <end position="20"/>
    </location>
</feature>
<accession>A0ABR1Q524</accession>
<organism evidence="2 3">
    <name type="scientific">Apiospora aurea</name>
    <dbReference type="NCBI Taxonomy" id="335848"/>
    <lineage>
        <taxon>Eukaryota</taxon>
        <taxon>Fungi</taxon>
        <taxon>Dikarya</taxon>
        <taxon>Ascomycota</taxon>
        <taxon>Pezizomycotina</taxon>
        <taxon>Sordariomycetes</taxon>
        <taxon>Xylariomycetidae</taxon>
        <taxon>Amphisphaeriales</taxon>
        <taxon>Apiosporaceae</taxon>
        <taxon>Apiospora</taxon>
    </lineage>
</organism>
<evidence type="ECO:0000313" key="3">
    <source>
        <dbReference type="Proteomes" id="UP001391051"/>
    </source>
</evidence>
<protein>
    <submittedName>
        <fullName evidence="2">Uncharacterized protein</fullName>
    </submittedName>
</protein>
<gene>
    <name evidence="2" type="ORF">PG986_011356</name>
</gene>
<comment type="caution">
    <text evidence="2">The sequence shown here is derived from an EMBL/GenBank/DDBJ whole genome shotgun (WGS) entry which is preliminary data.</text>
</comment>
<keyword evidence="1" id="KW-0732">Signal</keyword>
<feature type="chain" id="PRO_5047363840" evidence="1">
    <location>
        <begin position="21"/>
        <end position="142"/>
    </location>
</feature>
<sequence length="142" mass="14453">MHLFNSIAVLGLSLSPTALAAIIAPELQARTTAAPDPCAPDPFCDPAWPEGSVSVLTDTAAGACTPVLSTRFHSHVCGRTTWTTSTTVTSTADCGACAVGTLAPLSATYYAPRCPHGGHYTVSTAVVASTRTTWACAATGKT</sequence>
<evidence type="ECO:0000256" key="1">
    <source>
        <dbReference type="SAM" id="SignalP"/>
    </source>
</evidence>
<dbReference type="RefSeq" id="XP_066697069.1">
    <property type="nucleotide sequence ID" value="XM_066847578.1"/>
</dbReference>
<proteinExistence type="predicted"/>
<dbReference type="Proteomes" id="UP001391051">
    <property type="component" value="Unassembled WGS sequence"/>
</dbReference>
<dbReference type="EMBL" id="JAQQWE010000007">
    <property type="protein sequence ID" value="KAK7947035.1"/>
    <property type="molecule type" value="Genomic_DNA"/>
</dbReference>
<reference evidence="2 3" key="1">
    <citation type="submission" date="2023-01" db="EMBL/GenBank/DDBJ databases">
        <title>Analysis of 21 Apiospora genomes using comparative genomics revels a genus with tremendous synthesis potential of carbohydrate active enzymes and secondary metabolites.</title>
        <authorList>
            <person name="Sorensen T."/>
        </authorList>
    </citation>
    <scope>NUCLEOTIDE SEQUENCE [LARGE SCALE GENOMIC DNA]</scope>
    <source>
        <strain evidence="2 3">CBS 24483</strain>
    </source>
</reference>
<keyword evidence="3" id="KW-1185">Reference proteome</keyword>